<gene>
    <name evidence="1" type="ORF">KUF71_017384</name>
</gene>
<evidence type="ECO:0000313" key="2">
    <source>
        <dbReference type="Proteomes" id="UP001219518"/>
    </source>
</evidence>
<dbReference type="Proteomes" id="UP001219518">
    <property type="component" value="Unassembled WGS sequence"/>
</dbReference>
<dbReference type="AlphaFoldDB" id="A0AAE1LV44"/>
<accession>A0AAE1LV44</accession>
<name>A0AAE1LV44_9NEOP</name>
<reference evidence="1" key="1">
    <citation type="submission" date="2021-07" db="EMBL/GenBank/DDBJ databases">
        <authorList>
            <person name="Catto M.A."/>
            <person name="Jacobson A."/>
            <person name="Kennedy G."/>
            <person name="Labadie P."/>
            <person name="Hunt B.G."/>
            <person name="Srinivasan R."/>
        </authorList>
    </citation>
    <scope>NUCLEOTIDE SEQUENCE</scope>
    <source>
        <strain evidence="1">PL_HMW_Pooled</strain>
        <tissue evidence="1">Head</tissue>
    </source>
</reference>
<keyword evidence="2" id="KW-1185">Reference proteome</keyword>
<reference evidence="1" key="2">
    <citation type="journal article" date="2023" name="BMC Genomics">
        <title>Pest status, molecular evolution, and epigenetic factors derived from the genome assembly of Frankliniella fusca, a thysanopteran phytovirus vector.</title>
        <authorList>
            <person name="Catto M.A."/>
            <person name="Labadie P.E."/>
            <person name="Jacobson A.L."/>
            <person name="Kennedy G.G."/>
            <person name="Srinivasan R."/>
            <person name="Hunt B.G."/>
        </authorList>
    </citation>
    <scope>NUCLEOTIDE SEQUENCE</scope>
    <source>
        <strain evidence="1">PL_HMW_Pooled</strain>
    </source>
</reference>
<comment type="caution">
    <text evidence="1">The sequence shown here is derived from an EMBL/GenBank/DDBJ whole genome shotgun (WGS) entry which is preliminary data.</text>
</comment>
<sequence length="103" mass="11745">MSDKQLINRTSTLQSSVSGRAGFWTATIKVEKVKSQKAVKVITAPSILRNICIDSGDFVDYDIPPPRRREIEGRDEEDAEAFRHILCLAHNKGRRQAFFERNI</sequence>
<dbReference type="EMBL" id="JAHWGI010001443">
    <property type="protein sequence ID" value="KAK3933123.1"/>
    <property type="molecule type" value="Genomic_DNA"/>
</dbReference>
<evidence type="ECO:0000313" key="1">
    <source>
        <dbReference type="EMBL" id="KAK3933123.1"/>
    </source>
</evidence>
<proteinExistence type="predicted"/>
<protein>
    <submittedName>
        <fullName evidence="1">Nucleolar complex protein 2-like protein</fullName>
    </submittedName>
</protein>
<organism evidence="1 2">
    <name type="scientific">Frankliniella fusca</name>
    <dbReference type="NCBI Taxonomy" id="407009"/>
    <lineage>
        <taxon>Eukaryota</taxon>
        <taxon>Metazoa</taxon>
        <taxon>Ecdysozoa</taxon>
        <taxon>Arthropoda</taxon>
        <taxon>Hexapoda</taxon>
        <taxon>Insecta</taxon>
        <taxon>Pterygota</taxon>
        <taxon>Neoptera</taxon>
        <taxon>Paraneoptera</taxon>
        <taxon>Thysanoptera</taxon>
        <taxon>Terebrantia</taxon>
        <taxon>Thripoidea</taxon>
        <taxon>Thripidae</taxon>
        <taxon>Frankliniella</taxon>
    </lineage>
</organism>